<keyword evidence="7" id="KW-0812">Transmembrane</keyword>
<evidence type="ECO:0000256" key="19">
    <source>
        <dbReference type="ARBA" id="ARBA00023242"/>
    </source>
</evidence>
<keyword evidence="6" id="KW-0808">Transferase</keyword>
<keyword evidence="23" id="KW-1185">Reference proteome</keyword>
<evidence type="ECO:0000256" key="17">
    <source>
        <dbReference type="ARBA" id="ARBA00023136"/>
    </source>
</evidence>
<dbReference type="FunFam" id="3.30.160.60:FF:000303">
    <property type="entry name" value="Zinc finger protein 41"/>
    <property type="match status" value="1"/>
</dbReference>
<feature type="non-terminal residue" evidence="22">
    <location>
        <position position="656"/>
    </location>
</feature>
<name>A0AA36G1M6_9BILA</name>
<dbReference type="GO" id="GO:0031519">
    <property type="term" value="C:PcG protein complex"/>
    <property type="evidence" value="ECO:0007669"/>
    <property type="project" value="TreeGrafter"/>
</dbReference>
<accession>A0AA36G1M6</accession>
<keyword evidence="15" id="KW-0333">Golgi apparatus</keyword>
<evidence type="ECO:0000256" key="3">
    <source>
        <dbReference type="ARBA" id="ARBA00006991"/>
    </source>
</evidence>
<gene>
    <name evidence="22" type="ORF">MSPICULIGERA_LOCUS8362</name>
</gene>
<dbReference type="EMBL" id="CATQJA010002190">
    <property type="protein sequence ID" value="CAJ0569907.1"/>
    <property type="molecule type" value="Genomic_DNA"/>
</dbReference>
<dbReference type="SUPFAM" id="SSF57667">
    <property type="entry name" value="beta-beta-alpha zinc fingers"/>
    <property type="match status" value="2"/>
</dbReference>
<keyword evidence="8" id="KW-0479">Metal-binding</keyword>
<evidence type="ECO:0000256" key="10">
    <source>
        <dbReference type="ARBA" id="ARBA00022771"/>
    </source>
</evidence>
<dbReference type="InterPro" id="IPR036236">
    <property type="entry name" value="Znf_C2H2_sf"/>
</dbReference>
<proteinExistence type="inferred from homology"/>
<evidence type="ECO:0000256" key="14">
    <source>
        <dbReference type="ARBA" id="ARBA00023015"/>
    </source>
</evidence>
<dbReference type="GO" id="GO:0008270">
    <property type="term" value="F:zinc ion binding"/>
    <property type="evidence" value="ECO:0007669"/>
    <property type="project" value="UniProtKB-KW"/>
</dbReference>
<keyword evidence="13" id="KW-1133">Transmembrane helix</keyword>
<keyword evidence="10 20" id="KW-0863">Zinc-finger</keyword>
<evidence type="ECO:0000259" key="21">
    <source>
        <dbReference type="PROSITE" id="PS50157"/>
    </source>
</evidence>
<comment type="subcellular location">
    <subcellularLocation>
        <location evidence="2">Golgi apparatus membrane</location>
        <topology evidence="2">Single-pass type II membrane protein</topology>
    </subcellularLocation>
    <subcellularLocation>
        <location evidence="1">Nucleus</location>
    </subcellularLocation>
</comment>
<sequence>CEFCTKTFTLKNYLKLHVKQVHEQNERKHVCSYCQKSFAYAESLQVHVRTHTGERPVLDASACPKAFASQGNLQSHERTHTGERPYACKQCERTFIQKSQLTAHEATHNGGGAGKKHSTASSTASIHQLPIGEHTCAGCSKRFSYATNLCPYCGVQANFQIRQRPLSGDKAVSFWHKCAGCGKGYAQKIGLRAHWEQCPLFKARARVSSESPINVETDSDGTFEDSPKKLAMLGNYEPSAFSVPVCSLPDAFAFQPCMQSATAQLADQLLPPTPTSSLPTPTLPPLDPALLSTLLSAGGPNALPQLQLLLQLYKTRKSHNFEELFCAQDVPIFSNYRLGCNSARRLDHRTPTARSHFCSILTKINPLLFRGGGRQIFLRFPDEEAHFNFTMLPTSLNCGGLKQLVMVQSAPSSFDSRMGIRHTWGGTNESVLIQNGHSLVLFLLGSTNDPKIQQDIEKESSLYNDIVQYSAIDSYRALVYKSLVMLKFHDVYCPAGILIKADDDVLMDIDNVQRRLDATGFLGTPFIAGLVAAEGSTPIIRQQNHKWYVSEDKLPGSYYPIYAKGLAYIISRKLRPLLLAATVKWPLIPIEDAYVTGLLANNTSIKYVYMDGYIYDSAVPKKFHCFDGHITLICAHAFKGETRLRDGWELMKQLKC</sequence>
<evidence type="ECO:0000256" key="1">
    <source>
        <dbReference type="ARBA" id="ARBA00004123"/>
    </source>
</evidence>
<feature type="domain" description="C2H2-type" evidence="21">
    <location>
        <begin position="1"/>
        <end position="27"/>
    </location>
</feature>
<evidence type="ECO:0000256" key="8">
    <source>
        <dbReference type="ARBA" id="ARBA00022723"/>
    </source>
</evidence>
<dbReference type="GO" id="GO:0000981">
    <property type="term" value="F:DNA-binding transcription factor activity, RNA polymerase II-specific"/>
    <property type="evidence" value="ECO:0007669"/>
    <property type="project" value="TreeGrafter"/>
</dbReference>
<dbReference type="AlphaFoldDB" id="A0AA36G1M6"/>
<evidence type="ECO:0000256" key="18">
    <source>
        <dbReference type="ARBA" id="ARBA00023163"/>
    </source>
</evidence>
<evidence type="ECO:0000256" key="2">
    <source>
        <dbReference type="ARBA" id="ARBA00004323"/>
    </source>
</evidence>
<keyword evidence="14" id="KW-0805">Transcription regulation</keyword>
<reference evidence="22" key="1">
    <citation type="submission" date="2023-06" db="EMBL/GenBank/DDBJ databases">
        <authorList>
            <person name="Delattre M."/>
        </authorList>
    </citation>
    <scope>NUCLEOTIDE SEQUENCE</scope>
    <source>
        <strain evidence="22">AF72</strain>
    </source>
</reference>
<dbReference type="InterPro" id="IPR002659">
    <property type="entry name" value="Glyco_trans_31"/>
</dbReference>
<feature type="domain" description="C2H2-type" evidence="21">
    <location>
        <begin position="29"/>
        <end position="56"/>
    </location>
</feature>
<dbReference type="SMART" id="SM00355">
    <property type="entry name" value="ZnF_C2H2"/>
    <property type="match status" value="5"/>
</dbReference>
<evidence type="ECO:0000256" key="16">
    <source>
        <dbReference type="ARBA" id="ARBA00023125"/>
    </source>
</evidence>
<dbReference type="Gene3D" id="3.30.160.60">
    <property type="entry name" value="Classic Zinc Finger"/>
    <property type="match status" value="4"/>
</dbReference>
<evidence type="ECO:0000313" key="23">
    <source>
        <dbReference type="Proteomes" id="UP001177023"/>
    </source>
</evidence>
<evidence type="ECO:0000256" key="6">
    <source>
        <dbReference type="ARBA" id="ARBA00022679"/>
    </source>
</evidence>
<dbReference type="GO" id="GO:0000785">
    <property type="term" value="C:chromatin"/>
    <property type="evidence" value="ECO:0007669"/>
    <property type="project" value="TreeGrafter"/>
</dbReference>
<evidence type="ECO:0000256" key="7">
    <source>
        <dbReference type="ARBA" id="ARBA00022692"/>
    </source>
</evidence>
<evidence type="ECO:0000256" key="11">
    <source>
        <dbReference type="ARBA" id="ARBA00022833"/>
    </source>
</evidence>
<comment type="similarity">
    <text evidence="3">Belongs to the krueppel C2H2-type zinc-finger protein family.</text>
</comment>
<dbReference type="Pfam" id="PF01762">
    <property type="entry name" value="Galactosyl_T"/>
    <property type="match status" value="1"/>
</dbReference>
<dbReference type="PANTHER" id="PTHR14003:SF19">
    <property type="entry name" value="YY2 TRANSCRIPTION FACTOR"/>
    <property type="match status" value="1"/>
</dbReference>
<dbReference type="InterPro" id="IPR013087">
    <property type="entry name" value="Znf_C2H2_type"/>
</dbReference>
<dbReference type="GO" id="GO:0000139">
    <property type="term" value="C:Golgi membrane"/>
    <property type="evidence" value="ECO:0007669"/>
    <property type="project" value="UniProtKB-SubCell"/>
</dbReference>
<keyword evidence="19" id="KW-0539">Nucleus</keyword>
<feature type="non-terminal residue" evidence="22">
    <location>
        <position position="1"/>
    </location>
</feature>
<keyword evidence="11" id="KW-0862">Zinc</keyword>
<feature type="domain" description="C2H2-type" evidence="21">
    <location>
        <begin position="58"/>
        <end position="85"/>
    </location>
</feature>
<evidence type="ECO:0000256" key="15">
    <source>
        <dbReference type="ARBA" id="ARBA00023034"/>
    </source>
</evidence>
<dbReference type="FunFam" id="3.30.160.60:FF:000508">
    <property type="entry name" value="Myeloid zinc finger 1"/>
    <property type="match status" value="1"/>
</dbReference>
<dbReference type="PROSITE" id="PS00028">
    <property type="entry name" value="ZINC_FINGER_C2H2_1"/>
    <property type="match status" value="3"/>
</dbReference>
<evidence type="ECO:0000256" key="20">
    <source>
        <dbReference type="PROSITE-ProRule" id="PRU00042"/>
    </source>
</evidence>
<organism evidence="22 23">
    <name type="scientific">Mesorhabditis spiculigera</name>
    <dbReference type="NCBI Taxonomy" id="96644"/>
    <lineage>
        <taxon>Eukaryota</taxon>
        <taxon>Metazoa</taxon>
        <taxon>Ecdysozoa</taxon>
        <taxon>Nematoda</taxon>
        <taxon>Chromadorea</taxon>
        <taxon>Rhabditida</taxon>
        <taxon>Rhabditina</taxon>
        <taxon>Rhabditomorpha</taxon>
        <taxon>Rhabditoidea</taxon>
        <taxon>Rhabditidae</taxon>
        <taxon>Mesorhabditinae</taxon>
        <taxon>Mesorhabditis</taxon>
    </lineage>
</organism>
<evidence type="ECO:0000256" key="12">
    <source>
        <dbReference type="ARBA" id="ARBA00022968"/>
    </source>
</evidence>
<keyword evidence="5" id="KW-0328">Glycosyltransferase</keyword>
<evidence type="ECO:0000256" key="4">
    <source>
        <dbReference type="ARBA" id="ARBA00008661"/>
    </source>
</evidence>
<protein>
    <recommendedName>
        <fullName evidence="21">C2H2-type domain-containing protein</fullName>
    </recommendedName>
</protein>
<dbReference type="Pfam" id="PF00096">
    <property type="entry name" value="zf-C2H2"/>
    <property type="match status" value="3"/>
</dbReference>
<dbReference type="GO" id="GO:0005667">
    <property type="term" value="C:transcription regulator complex"/>
    <property type="evidence" value="ECO:0007669"/>
    <property type="project" value="TreeGrafter"/>
</dbReference>
<dbReference type="PROSITE" id="PS50157">
    <property type="entry name" value="ZINC_FINGER_C2H2_2"/>
    <property type="match status" value="4"/>
</dbReference>
<comment type="similarity">
    <text evidence="4">Belongs to the glycosyltransferase 31 family.</text>
</comment>
<evidence type="ECO:0000256" key="5">
    <source>
        <dbReference type="ARBA" id="ARBA00022676"/>
    </source>
</evidence>
<dbReference type="GO" id="GO:0000978">
    <property type="term" value="F:RNA polymerase II cis-regulatory region sequence-specific DNA binding"/>
    <property type="evidence" value="ECO:0007669"/>
    <property type="project" value="TreeGrafter"/>
</dbReference>
<dbReference type="GO" id="GO:0042802">
    <property type="term" value="F:identical protein binding"/>
    <property type="evidence" value="ECO:0007669"/>
    <property type="project" value="UniProtKB-ARBA"/>
</dbReference>
<dbReference type="PANTHER" id="PTHR14003">
    <property type="entry name" value="TRANSCRIPTIONAL REPRESSOR PROTEIN YY"/>
    <property type="match status" value="1"/>
</dbReference>
<evidence type="ECO:0000256" key="13">
    <source>
        <dbReference type="ARBA" id="ARBA00022989"/>
    </source>
</evidence>
<keyword evidence="12" id="KW-0735">Signal-anchor</keyword>
<keyword evidence="17" id="KW-0472">Membrane</keyword>
<feature type="domain" description="C2H2-type" evidence="21">
    <location>
        <begin position="86"/>
        <end position="113"/>
    </location>
</feature>
<comment type="caution">
    <text evidence="22">The sequence shown here is derived from an EMBL/GenBank/DDBJ whole genome shotgun (WGS) entry which is preliminary data.</text>
</comment>
<dbReference type="Gene3D" id="3.90.550.50">
    <property type="match status" value="1"/>
</dbReference>
<keyword evidence="9" id="KW-0677">Repeat</keyword>
<dbReference type="GO" id="GO:0016758">
    <property type="term" value="F:hexosyltransferase activity"/>
    <property type="evidence" value="ECO:0007669"/>
    <property type="project" value="InterPro"/>
</dbReference>
<dbReference type="Proteomes" id="UP001177023">
    <property type="component" value="Unassembled WGS sequence"/>
</dbReference>
<evidence type="ECO:0000256" key="9">
    <source>
        <dbReference type="ARBA" id="ARBA00022737"/>
    </source>
</evidence>
<keyword evidence="16" id="KW-0238">DNA-binding</keyword>
<keyword evidence="18" id="KW-0804">Transcription</keyword>
<evidence type="ECO:0000313" key="22">
    <source>
        <dbReference type="EMBL" id="CAJ0569907.1"/>
    </source>
</evidence>